<dbReference type="SUPFAM" id="SSF54427">
    <property type="entry name" value="NTF2-like"/>
    <property type="match status" value="1"/>
</dbReference>
<organism evidence="1">
    <name type="scientific">Petromyces alliaceus</name>
    <name type="common">Aspergillus alliaceus</name>
    <dbReference type="NCBI Taxonomy" id="209559"/>
    <lineage>
        <taxon>Eukaryota</taxon>
        <taxon>Fungi</taxon>
        <taxon>Dikarya</taxon>
        <taxon>Ascomycota</taxon>
        <taxon>Pezizomycotina</taxon>
        <taxon>Eurotiomycetes</taxon>
        <taxon>Eurotiomycetidae</taxon>
        <taxon>Eurotiales</taxon>
        <taxon>Aspergillaceae</taxon>
        <taxon>Aspergillus</taxon>
        <taxon>Aspergillus subgen. Circumdati</taxon>
    </lineage>
</organism>
<dbReference type="EMBL" id="ML735333">
    <property type="protein sequence ID" value="KAE8385508.1"/>
    <property type="molecule type" value="Genomic_DNA"/>
</dbReference>
<dbReference type="OrthoDB" id="2148716at2759"/>
<dbReference type="Gene3D" id="3.10.450.50">
    <property type="match status" value="1"/>
</dbReference>
<sequence>MKPVMLVETVLVTSLFAVAWNIPSFRSILSAPPDPLSRPAGFSPGVSGLSNTVNLGLHPQDTTAIQQTLSLYPFIIDSGEWDQLGRVLHPDIWANYSSYVGILQGIDNVEAALKRALAHVTSQHALSTQVIDVAPDGLTAHSLTYYLATHWGKGKYFGQALWTWATYDDEWIKNPETGEWRIIKRTNHQAGPWFGNTAVLGFS</sequence>
<proteinExistence type="predicted"/>
<dbReference type="InterPro" id="IPR032710">
    <property type="entry name" value="NTF2-like_dom_sf"/>
</dbReference>
<gene>
    <name evidence="1" type="ORF">BDV23DRAFT_188182</name>
</gene>
<dbReference type="OMA" id="YYLATHW"/>
<dbReference type="Pfam" id="PF13577">
    <property type="entry name" value="SnoaL_4"/>
    <property type="match status" value="1"/>
</dbReference>
<accession>A0A5N6G3L2</accession>
<name>A0A5N7BV89_PETAA</name>
<dbReference type="Proteomes" id="UP000326877">
    <property type="component" value="Unassembled WGS sequence"/>
</dbReference>
<dbReference type="InterPro" id="IPR037401">
    <property type="entry name" value="SnoaL-like"/>
</dbReference>
<dbReference type="AlphaFoldDB" id="A0A5N7BV89"/>
<protein>
    <submittedName>
        <fullName evidence="1">SnoaL-like domain-containing protein</fullName>
    </submittedName>
</protein>
<reference evidence="1" key="1">
    <citation type="submission" date="2019-04" db="EMBL/GenBank/DDBJ databases">
        <title>Friends and foes A comparative genomics studyof 23 Aspergillus species from section Flavi.</title>
        <authorList>
            <consortium name="DOE Joint Genome Institute"/>
            <person name="Kjaerbolling I."/>
            <person name="Vesth T."/>
            <person name="Frisvad J.C."/>
            <person name="Nybo J.L."/>
            <person name="Theobald S."/>
            <person name="Kildgaard S."/>
            <person name="Isbrandt T."/>
            <person name="Kuo A."/>
            <person name="Sato A."/>
            <person name="Lyhne E.K."/>
            <person name="Kogle M.E."/>
            <person name="Wiebenga A."/>
            <person name="Kun R.S."/>
            <person name="Lubbers R.J."/>
            <person name="Makela M.R."/>
            <person name="Barry K."/>
            <person name="Chovatia M."/>
            <person name="Clum A."/>
            <person name="Daum C."/>
            <person name="Haridas S."/>
            <person name="He G."/>
            <person name="LaButti K."/>
            <person name="Lipzen A."/>
            <person name="Mondo S."/>
            <person name="Riley R."/>
            <person name="Salamov A."/>
            <person name="Simmons B.A."/>
            <person name="Magnuson J.K."/>
            <person name="Henrissat B."/>
            <person name="Mortensen U.H."/>
            <person name="Larsen T.O."/>
            <person name="Devries R.P."/>
            <person name="Grigoriev I.V."/>
            <person name="Machida M."/>
            <person name="Baker S.E."/>
            <person name="Andersen M.R."/>
        </authorList>
    </citation>
    <scope>NUCLEOTIDE SEQUENCE [LARGE SCALE GENOMIC DNA]</scope>
    <source>
        <strain evidence="1">IBT 14317</strain>
    </source>
</reference>
<accession>A0A5N7BV89</accession>
<evidence type="ECO:0000313" key="1">
    <source>
        <dbReference type="EMBL" id="KAE8385508.1"/>
    </source>
</evidence>